<dbReference type="InterPro" id="IPR051466">
    <property type="entry name" value="D-amino_acid_metab_enzyme"/>
</dbReference>
<dbReference type="Proteomes" id="UP001172721">
    <property type="component" value="Unassembled WGS sequence"/>
</dbReference>
<dbReference type="PANTHER" id="PTHR28004">
    <property type="entry name" value="ZGC:162816-RELATED"/>
    <property type="match status" value="1"/>
</dbReference>
<dbReference type="InterPro" id="IPR026956">
    <property type="entry name" value="D-ser_dehydrat-like_dom"/>
</dbReference>
<dbReference type="Gene3D" id="3.20.20.10">
    <property type="entry name" value="Alanine racemase"/>
    <property type="match status" value="1"/>
</dbReference>
<dbReference type="RefSeq" id="WP_301164107.1">
    <property type="nucleotide sequence ID" value="NZ_JAUHTR010000001.1"/>
</dbReference>
<dbReference type="SUPFAM" id="SSF51419">
    <property type="entry name" value="PLP-binding barrel"/>
    <property type="match status" value="1"/>
</dbReference>
<feature type="domain" description="D-serine dehydratase-like" evidence="3">
    <location>
        <begin position="248"/>
        <end position="345"/>
    </location>
</feature>
<dbReference type="Pfam" id="PF14031">
    <property type="entry name" value="D-ser_dehydrat"/>
    <property type="match status" value="1"/>
</dbReference>
<dbReference type="GO" id="GO:0008784">
    <property type="term" value="F:alanine racemase activity"/>
    <property type="evidence" value="ECO:0007669"/>
    <property type="project" value="UniProtKB-EC"/>
</dbReference>
<accession>A0ABT8HR91</accession>
<evidence type="ECO:0000313" key="5">
    <source>
        <dbReference type="Proteomes" id="UP001172721"/>
    </source>
</evidence>
<evidence type="ECO:0000256" key="2">
    <source>
        <dbReference type="ARBA" id="ARBA00023239"/>
    </source>
</evidence>
<dbReference type="InterPro" id="IPR042208">
    <property type="entry name" value="D-ser_dehydrat-like_sf"/>
</dbReference>
<evidence type="ECO:0000259" key="3">
    <source>
        <dbReference type="SMART" id="SM01119"/>
    </source>
</evidence>
<protein>
    <submittedName>
        <fullName evidence="4">Alanine racemase</fullName>
        <ecNumber evidence="4">5.1.1.1</ecNumber>
    </submittedName>
</protein>
<dbReference type="Gene3D" id="2.40.37.20">
    <property type="entry name" value="D-serine dehydratase-like domain"/>
    <property type="match status" value="1"/>
</dbReference>
<dbReference type="SMART" id="SM01119">
    <property type="entry name" value="D-ser_dehydrat"/>
    <property type="match status" value="1"/>
</dbReference>
<evidence type="ECO:0000256" key="1">
    <source>
        <dbReference type="ARBA" id="ARBA00005323"/>
    </source>
</evidence>
<dbReference type="EC" id="5.1.1.1" evidence="4"/>
<dbReference type="InterPro" id="IPR001608">
    <property type="entry name" value="Ala_racemase_N"/>
</dbReference>
<sequence length="362" mass="39496">MDTPALVIERKRLEANVQKMADIARNQNVELRPHTKTHKNPQIAKLQLDAGASGITVAKLSEAEVMAEGGISDIFIAYPLVSETKILKAIELSKRIRLILAFDSLEGARRLAEAANQAGVILEVRMEIDSGLRRTGVLYNEAVELAKKGKELAGIKLTGIYTFRGPILDGKPTLEIEEAGRQEGQLMADLAEKLRAADIPITDVSVGSTSTYASAAEVKGITEIRPGTYVFYDRMQEKYHCCSQEECAAAIHVTVVSKPSNSLLIVDGGSKTFATDVQPGQPPIYLKGFGEIIGHPEMLLERLTEEHGMVTVHGETDVQIGDVLQIIPNHICSTVNLHNDVFLQNEDGTLERQPVLGRGKLQ</sequence>
<keyword evidence="5" id="KW-1185">Reference proteome</keyword>
<evidence type="ECO:0000313" key="4">
    <source>
        <dbReference type="EMBL" id="MDN4523040.1"/>
    </source>
</evidence>
<organism evidence="4 5">
    <name type="scientific">Fictibacillus fluitans</name>
    <dbReference type="NCBI Taxonomy" id="3058422"/>
    <lineage>
        <taxon>Bacteria</taxon>
        <taxon>Bacillati</taxon>
        <taxon>Bacillota</taxon>
        <taxon>Bacilli</taxon>
        <taxon>Bacillales</taxon>
        <taxon>Fictibacillaceae</taxon>
        <taxon>Fictibacillus</taxon>
    </lineage>
</organism>
<proteinExistence type="inferred from homology"/>
<dbReference type="Pfam" id="PF01168">
    <property type="entry name" value="Ala_racemase_N"/>
    <property type="match status" value="1"/>
</dbReference>
<dbReference type="PANTHER" id="PTHR28004:SF2">
    <property type="entry name" value="D-SERINE DEHYDRATASE"/>
    <property type="match status" value="1"/>
</dbReference>
<keyword evidence="2" id="KW-0456">Lyase</keyword>
<gene>
    <name evidence="4" type="ORF">QYB97_01060</name>
</gene>
<keyword evidence="4" id="KW-0413">Isomerase</keyword>
<dbReference type="InterPro" id="IPR029066">
    <property type="entry name" value="PLP-binding_barrel"/>
</dbReference>
<name>A0ABT8HR91_9BACL</name>
<dbReference type="EMBL" id="JAUHTR010000001">
    <property type="protein sequence ID" value="MDN4523040.1"/>
    <property type="molecule type" value="Genomic_DNA"/>
</dbReference>
<reference evidence="4" key="1">
    <citation type="submission" date="2023-07" db="EMBL/GenBank/DDBJ databases">
        <title>Fictibacillus sp. isolated from freshwater pond.</title>
        <authorList>
            <person name="Kirdat K."/>
            <person name="Bhat A."/>
            <person name="Mourya A."/>
            <person name="Yadav A."/>
        </authorList>
    </citation>
    <scope>NUCLEOTIDE SEQUENCE</scope>
    <source>
        <strain evidence="4">NE201</strain>
    </source>
</reference>
<comment type="caution">
    <text evidence="4">The sequence shown here is derived from an EMBL/GenBank/DDBJ whole genome shotgun (WGS) entry which is preliminary data.</text>
</comment>
<comment type="similarity">
    <text evidence="1">Belongs to the DSD1 family.</text>
</comment>